<name>W7X4G1_TETTS</name>
<keyword evidence="2" id="KW-1185">Reference proteome</keyword>
<protein>
    <submittedName>
        <fullName evidence="1">Uncharacterized protein</fullName>
    </submittedName>
</protein>
<dbReference type="Proteomes" id="UP000009168">
    <property type="component" value="Unassembled WGS sequence"/>
</dbReference>
<gene>
    <name evidence="1" type="ORF">TTHERM_000826773</name>
</gene>
<evidence type="ECO:0000313" key="1">
    <source>
        <dbReference type="EMBL" id="EWS74215.1"/>
    </source>
</evidence>
<accession>W7X4G1</accession>
<dbReference type="RefSeq" id="XP_012653243.1">
    <property type="nucleotide sequence ID" value="XM_012797789.1"/>
</dbReference>
<organism evidence="1 2">
    <name type="scientific">Tetrahymena thermophila (strain SB210)</name>
    <dbReference type="NCBI Taxonomy" id="312017"/>
    <lineage>
        <taxon>Eukaryota</taxon>
        <taxon>Sar</taxon>
        <taxon>Alveolata</taxon>
        <taxon>Ciliophora</taxon>
        <taxon>Intramacronucleata</taxon>
        <taxon>Oligohymenophorea</taxon>
        <taxon>Hymenostomatida</taxon>
        <taxon>Tetrahymenina</taxon>
        <taxon>Tetrahymenidae</taxon>
        <taxon>Tetrahymena</taxon>
    </lineage>
</organism>
<reference evidence="2" key="1">
    <citation type="journal article" date="2006" name="PLoS Biol.">
        <title>Macronuclear genome sequence of the ciliate Tetrahymena thermophila, a model eukaryote.</title>
        <authorList>
            <person name="Eisen J.A."/>
            <person name="Coyne R.S."/>
            <person name="Wu M."/>
            <person name="Wu D."/>
            <person name="Thiagarajan M."/>
            <person name="Wortman J.R."/>
            <person name="Badger J.H."/>
            <person name="Ren Q."/>
            <person name="Amedeo P."/>
            <person name="Jones K.M."/>
            <person name="Tallon L.J."/>
            <person name="Delcher A.L."/>
            <person name="Salzberg S.L."/>
            <person name="Silva J.C."/>
            <person name="Haas B.J."/>
            <person name="Majoros W.H."/>
            <person name="Farzad M."/>
            <person name="Carlton J.M."/>
            <person name="Smith R.K. Jr."/>
            <person name="Garg J."/>
            <person name="Pearlman R.E."/>
            <person name="Karrer K.M."/>
            <person name="Sun L."/>
            <person name="Manning G."/>
            <person name="Elde N.C."/>
            <person name="Turkewitz A.P."/>
            <person name="Asai D.J."/>
            <person name="Wilkes D.E."/>
            <person name="Wang Y."/>
            <person name="Cai H."/>
            <person name="Collins K."/>
            <person name="Stewart B.A."/>
            <person name="Lee S.R."/>
            <person name="Wilamowska K."/>
            <person name="Weinberg Z."/>
            <person name="Ruzzo W.L."/>
            <person name="Wloga D."/>
            <person name="Gaertig J."/>
            <person name="Frankel J."/>
            <person name="Tsao C.-C."/>
            <person name="Gorovsky M.A."/>
            <person name="Keeling P.J."/>
            <person name="Waller R.F."/>
            <person name="Patron N.J."/>
            <person name="Cherry J.M."/>
            <person name="Stover N.A."/>
            <person name="Krieger C.J."/>
            <person name="del Toro C."/>
            <person name="Ryder H.F."/>
            <person name="Williamson S.C."/>
            <person name="Barbeau R.A."/>
            <person name="Hamilton E.P."/>
            <person name="Orias E."/>
        </authorList>
    </citation>
    <scope>NUCLEOTIDE SEQUENCE [LARGE SCALE GENOMIC DNA]</scope>
    <source>
        <strain evidence="2">SB210</strain>
    </source>
</reference>
<dbReference type="InParanoid" id="W7X4G1"/>
<dbReference type="EMBL" id="GG662692">
    <property type="protein sequence ID" value="EWS74215.1"/>
    <property type="molecule type" value="Genomic_DNA"/>
</dbReference>
<dbReference type="KEGG" id="tet:TTHERM_000826773"/>
<evidence type="ECO:0000313" key="2">
    <source>
        <dbReference type="Proteomes" id="UP000009168"/>
    </source>
</evidence>
<sequence length="237" mass="28078">MELVHKQLKEILLNEDRSLIIKNSILDLTLSSFFVYQRQKKDFLITISGSVYTEQYIIQKIVFENNQASFYQIKQVPLYNYAVFYSLNINSIIEYNQIDCILKISILDSNSEQIIKQFNITSQELNQINIFENQWDNSTYIFYIQNKLIQFINMTDYLRIIAQDGEIQIKIEQLAKTVDTPFITELSTLTTVIFYQNNILDIFIQYILNKIFLQQLIPKIILCKQFDGQLKLINVQH</sequence>
<proteinExistence type="predicted"/>
<dbReference type="AlphaFoldDB" id="W7X4G1"/>
<dbReference type="GeneID" id="24440824"/>